<dbReference type="KEGG" id="aia:AWH56_023305"/>
<protein>
    <submittedName>
        <fullName evidence="1">Uncharacterized protein</fullName>
    </submittedName>
</protein>
<dbReference type="Proteomes" id="UP000180175">
    <property type="component" value="Chromosome"/>
</dbReference>
<keyword evidence="3" id="KW-1185">Reference proteome</keyword>
<evidence type="ECO:0000313" key="3">
    <source>
        <dbReference type="Proteomes" id="UP000180175"/>
    </source>
</evidence>
<dbReference type="EMBL" id="LQXD01000129">
    <property type="protein sequence ID" value="OIJ12192.1"/>
    <property type="molecule type" value="Genomic_DNA"/>
</dbReference>
<name>A0A1S2LI50_9BACI</name>
<sequence length="60" mass="6740">MNLNLDKLTLTILELANRLIGTRTFFISMLGNEKYTIIKVLNTDGCDIEEGAQIPINETL</sequence>
<accession>A0A1S2LI50</accession>
<dbReference type="RefSeq" id="WP_071317769.1">
    <property type="nucleotide sequence ID" value="NZ_CP063356.2"/>
</dbReference>
<gene>
    <name evidence="2" type="ORF">AWH56_023305</name>
    <name evidence="1" type="ORF">AWH56_14585</name>
</gene>
<dbReference type="EMBL" id="CP063356">
    <property type="protein sequence ID" value="QOY35568.1"/>
    <property type="molecule type" value="Genomic_DNA"/>
</dbReference>
<dbReference type="OrthoDB" id="2913345at2"/>
<dbReference type="AlphaFoldDB" id="A0A1S2LI50"/>
<reference evidence="2 3" key="2">
    <citation type="journal article" date="2017" name="Genome Announc.">
        <title>Draft Genome Sequences of Four Alkaliphilic Bacteria Belonging to the Anaerobacillus Genus.</title>
        <authorList>
            <person name="Bassil N.M."/>
            <person name="Lloyd J.R."/>
        </authorList>
    </citation>
    <scope>NUCLEOTIDE SEQUENCE [LARGE SCALE GENOMIC DNA]</scope>
    <source>
        <strain evidence="2 3">NB2006</strain>
    </source>
</reference>
<organism evidence="1 3">
    <name type="scientific">Anaerobacillus isosaccharinicus</name>
    <dbReference type="NCBI Taxonomy" id="1532552"/>
    <lineage>
        <taxon>Bacteria</taxon>
        <taxon>Bacillati</taxon>
        <taxon>Bacillota</taxon>
        <taxon>Bacilli</taxon>
        <taxon>Bacillales</taxon>
        <taxon>Bacillaceae</taxon>
        <taxon>Anaerobacillus</taxon>
    </lineage>
</organism>
<proteinExistence type="predicted"/>
<reference evidence="2 3" key="3">
    <citation type="journal article" date="2019" name="Int. J. Syst. Evol. Microbiol.">
        <title>Anaerobacillus isosaccharinicus sp. nov., an alkaliphilic bacterium which degrades isosaccharinic acid.</title>
        <authorList>
            <person name="Bassil N.M."/>
            <person name="Lloyd J.R."/>
        </authorList>
    </citation>
    <scope>NUCLEOTIDE SEQUENCE [LARGE SCALE GENOMIC DNA]</scope>
    <source>
        <strain evidence="2 3">NB2006</strain>
    </source>
</reference>
<evidence type="ECO:0000313" key="1">
    <source>
        <dbReference type="EMBL" id="OIJ12192.1"/>
    </source>
</evidence>
<reference evidence="2" key="4">
    <citation type="submission" date="2020-10" db="EMBL/GenBank/DDBJ databases">
        <authorList>
            <person name="Bassil N.M."/>
            <person name="Lloyd J.R."/>
        </authorList>
    </citation>
    <scope>NUCLEOTIDE SEQUENCE</scope>
    <source>
        <strain evidence="2">NB2006</strain>
    </source>
</reference>
<reference evidence="1 3" key="1">
    <citation type="submission" date="2016-10" db="EMBL/GenBank/DDBJ databases">
        <title>Draft genome sequences of four alkaliphilic bacteria belonging to the Anaerobacillus genus.</title>
        <authorList>
            <person name="Bassil N.M."/>
            <person name="Lloyd J.R."/>
        </authorList>
    </citation>
    <scope>NUCLEOTIDE SEQUENCE [LARGE SCALE GENOMIC DNA]</scope>
    <source>
        <strain evidence="1 3">NB2006</strain>
    </source>
</reference>
<evidence type="ECO:0000313" key="2">
    <source>
        <dbReference type="EMBL" id="QOY35568.1"/>
    </source>
</evidence>